<evidence type="ECO:0000313" key="3">
    <source>
        <dbReference type="Proteomes" id="UP000276133"/>
    </source>
</evidence>
<sequence>MFDVFHALGTYLIRYILYACSRLLNMLVTRPLLNNFRLNSNLFYYFLTGLYGTLNYINSFHIFLNNYTSTLLVHHIYNRFFAAQI</sequence>
<reference evidence="2 3" key="1">
    <citation type="journal article" date="2018" name="Sci. Rep.">
        <title>Genomic signatures of local adaptation to the degree of environmental predictability in rotifers.</title>
        <authorList>
            <person name="Franch-Gras L."/>
            <person name="Hahn C."/>
            <person name="Garcia-Roger E.M."/>
            <person name="Carmona M.J."/>
            <person name="Serra M."/>
            <person name="Gomez A."/>
        </authorList>
    </citation>
    <scope>NUCLEOTIDE SEQUENCE [LARGE SCALE GENOMIC DNA]</scope>
    <source>
        <strain evidence="2">HYR1</strain>
    </source>
</reference>
<dbReference type="EMBL" id="REGN01002529">
    <property type="protein sequence ID" value="RNA27571.1"/>
    <property type="molecule type" value="Genomic_DNA"/>
</dbReference>
<evidence type="ECO:0000256" key="1">
    <source>
        <dbReference type="SAM" id="Phobius"/>
    </source>
</evidence>
<accession>A0A3M7RVF8</accession>
<protein>
    <submittedName>
        <fullName evidence="2">Uncharacterized protein</fullName>
    </submittedName>
</protein>
<gene>
    <name evidence="2" type="ORF">BpHYR1_008200</name>
</gene>
<dbReference type="Proteomes" id="UP000276133">
    <property type="component" value="Unassembled WGS sequence"/>
</dbReference>
<keyword evidence="1" id="KW-0812">Transmembrane</keyword>
<keyword evidence="1" id="KW-0472">Membrane</keyword>
<keyword evidence="1" id="KW-1133">Transmembrane helix</keyword>
<evidence type="ECO:0000313" key="2">
    <source>
        <dbReference type="EMBL" id="RNA27571.1"/>
    </source>
</evidence>
<comment type="caution">
    <text evidence="2">The sequence shown here is derived from an EMBL/GenBank/DDBJ whole genome shotgun (WGS) entry which is preliminary data.</text>
</comment>
<dbReference type="AlphaFoldDB" id="A0A3M7RVF8"/>
<feature type="transmembrane region" description="Helical" evidence="1">
    <location>
        <begin position="12"/>
        <end position="30"/>
    </location>
</feature>
<feature type="transmembrane region" description="Helical" evidence="1">
    <location>
        <begin position="42"/>
        <end position="64"/>
    </location>
</feature>
<organism evidence="2 3">
    <name type="scientific">Brachionus plicatilis</name>
    <name type="common">Marine rotifer</name>
    <name type="synonym">Brachionus muelleri</name>
    <dbReference type="NCBI Taxonomy" id="10195"/>
    <lineage>
        <taxon>Eukaryota</taxon>
        <taxon>Metazoa</taxon>
        <taxon>Spiralia</taxon>
        <taxon>Gnathifera</taxon>
        <taxon>Rotifera</taxon>
        <taxon>Eurotatoria</taxon>
        <taxon>Monogononta</taxon>
        <taxon>Pseudotrocha</taxon>
        <taxon>Ploima</taxon>
        <taxon>Brachionidae</taxon>
        <taxon>Brachionus</taxon>
    </lineage>
</organism>
<keyword evidence="3" id="KW-1185">Reference proteome</keyword>
<name>A0A3M7RVF8_BRAPC</name>
<proteinExistence type="predicted"/>